<dbReference type="KEGG" id="plig:NAG76_17995"/>
<proteinExistence type="predicted"/>
<protein>
    <submittedName>
        <fullName evidence="1">Uncharacterized protein</fullName>
    </submittedName>
</protein>
<organism evidence="1 2">
    <name type="scientific">Candidatus Pristimantibacillus lignocellulolyticus</name>
    <dbReference type="NCBI Taxonomy" id="2994561"/>
    <lineage>
        <taxon>Bacteria</taxon>
        <taxon>Bacillati</taxon>
        <taxon>Bacillota</taxon>
        <taxon>Bacilli</taxon>
        <taxon>Bacillales</taxon>
        <taxon>Paenibacillaceae</taxon>
        <taxon>Candidatus Pristimantibacillus</taxon>
    </lineage>
</organism>
<accession>A0A9J6ZC66</accession>
<dbReference type="EMBL" id="CP097899">
    <property type="protein sequence ID" value="URN93701.1"/>
    <property type="molecule type" value="Genomic_DNA"/>
</dbReference>
<reference evidence="1" key="1">
    <citation type="submission" date="2022-05" db="EMBL/GenBank/DDBJ databases">
        <title>Novel bacterial taxa in a minimal lignocellulolytic consortium and its capacity to transform plastics disclosed by genome-resolved metagenomics.</title>
        <authorList>
            <person name="Rodriguez C.A.D."/>
            <person name="Diaz-Garcia L."/>
            <person name="Herrera K."/>
            <person name="Tarazona N.A."/>
            <person name="Sproer C."/>
            <person name="Overmann J."/>
            <person name="Jimenez D.J."/>
        </authorList>
    </citation>
    <scope>NUCLEOTIDE SEQUENCE</scope>
    <source>
        <strain evidence="1">MAG5</strain>
    </source>
</reference>
<evidence type="ECO:0000313" key="2">
    <source>
        <dbReference type="Proteomes" id="UP001056756"/>
    </source>
</evidence>
<dbReference type="Proteomes" id="UP001056756">
    <property type="component" value="Chromosome"/>
</dbReference>
<dbReference type="AlphaFoldDB" id="A0A9J6ZC66"/>
<gene>
    <name evidence="1" type="ORF">NAG76_17995</name>
</gene>
<evidence type="ECO:0000313" key="1">
    <source>
        <dbReference type="EMBL" id="URN93701.1"/>
    </source>
</evidence>
<name>A0A9J6ZC66_9BACL</name>
<sequence>MDEQLFKRDWELSQSITNLARTYLEQDLSIDETMNRVLDSPEYKEWCSETRTFGIACEERFYYEDLHGSIQFEKYEALIQLYSHQYFSEMETEKPQTSIEYDHIFEQLGMKVTVQQLGYEIAQLSKLIGAKSTLNYQALLSLFNGTVITSLEEDLLDCLFANEEAASQFIEDFFETYKTDSSGESQ</sequence>